<dbReference type="PRINTS" id="PR00364">
    <property type="entry name" value="DISEASERSIST"/>
</dbReference>
<comment type="caution">
    <text evidence="3">The sequence shown here is derived from an EMBL/GenBank/DDBJ whole genome shotgun (WGS) entry which is preliminary data.</text>
</comment>
<dbReference type="GO" id="GO:0043531">
    <property type="term" value="F:ADP binding"/>
    <property type="evidence" value="ECO:0007669"/>
    <property type="project" value="InterPro"/>
</dbReference>
<dbReference type="SUPFAM" id="SSF52200">
    <property type="entry name" value="Toll/Interleukin receptor TIR domain"/>
    <property type="match status" value="2"/>
</dbReference>
<dbReference type="AlphaFoldDB" id="A0A8T2T0L7"/>
<dbReference type="InterPro" id="IPR027417">
    <property type="entry name" value="P-loop_NTPase"/>
</dbReference>
<feature type="domain" description="TIR" evidence="2">
    <location>
        <begin position="4"/>
        <end position="170"/>
    </location>
</feature>
<keyword evidence="4" id="KW-1185">Reference proteome</keyword>
<dbReference type="Gene3D" id="3.40.50.300">
    <property type="entry name" value="P-loop containing nucleotide triphosphate hydrolases"/>
    <property type="match status" value="1"/>
</dbReference>
<gene>
    <name evidence="3" type="ORF">KP509_15G002300</name>
</gene>
<dbReference type="InterPro" id="IPR002182">
    <property type="entry name" value="NB-ARC"/>
</dbReference>
<dbReference type="EMBL" id="CM035420">
    <property type="protein sequence ID" value="KAH7403951.1"/>
    <property type="molecule type" value="Genomic_DNA"/>
</dbReference>
<protein>
    <recommendedName>
        <fullName evidence="2">TIR domain-containing protein</fullName>
    </recommendedName>
</protein>
<keyword evidence="1" id="KW-0934">Plastid</keyword>
<dbReference type="PANTHER" id="PTHR11017">
    <property type="entry name" value="LEUCINE-RICH REPEAT-CONTAINING PROTEIN"/>
    <property type="match status" value="1"/>
</dbReference>
<proteinExistence type="predicted"/>
<evidence type="ECO:0000313" key="4">
    <source>
        <dbReference type="Proteomes" id="UP000825935"/>
    </source>
</evidence>
<organism evidence="3 4">
    <name type="scientific">Ceratopteris richardii</name>
    <name type="common">Triangle waterfern</name>
    <dbReference type="NCBI Taxonomy" id="49495"/>
    <lineage>
        <taxon>Eukaryota</taxon>
        <taxon>Viridiplantae</taxon>
        <taxon>Streptophyta</taxon>
        <taxon>Embryophyta</taxon>
        <taxon>Tracheophyta</taxon>
        <taxon>Polypodiopsida</taxon>
        <taxon>Polypodiidae</taxon>
        <taxon>Polypodiales</taxon>
        <taxon>Pteridineae</taxon>
        <taxon>Pteridaceae</taxon>
        <taxon>Parkerioideae</taxon>
        <taxon>Ceratopteris</taxon>
    </lineage>
</organism>
<dbReference type="InterPro" id="IPR000157">
    <property type="entry name" value="TIR_dom"/>
</dbReference>
<keyword evidence="1" id="KW-0150">Chloroplast</keyword>
<dbReference type="PANTHER" id="PTHR11017:SF385">
    <property type="entry name" value="DISEASE RESISTANCE PROTEIN (TIR-NBS-LRR CLASS)-RELATED"/>
    <property type="match status" value="1"/>
</dbReference>
<accession>A0A8T2T0L7</accession>
<evidence type="ECO:0000256" key="1">
    <source>
        <dbReference type="ARBA" id="ARBA00022528"/>
    </source>
</evidence>
<dbReference type="Proteomes" id="UP000825935">
    <property type="component" value="Chromosome 15"/>
</dbReference>
<dbReference type="InterPro" id="IPR044974">
    <property type="entry name" value="Disease_R_plants"/>
</dbReference>
<dbReference type="GO" id="GO:0006952">
    <property type="term" value="P:defense response"/>
    <property type="evidence" value="ECO:0007669"/>
    <property type="project" value="InterPro"/>
</dbReference>
<dbReference type="InterPro" id="IPR042197">
    <property type="entry name" value="Apaf_helical"/>
</dbReference>
<name>A0A8T2T0L7_CERRI</name>
<dbReference type="PROSITE" id="PS50104">
    <property type="entry name" value="TIR"/>
    <property type="match status" value="2"/>
</dbReference>
<dbReference type="Pfam" id="PF00931">
    <property type="entry name" value="NB-ARC"/>
    <property type="match status" value="2"/>
</dbReference>
<dbReference type="GO" id="GO:0007165">
    <property type="term" value="P:signal transduction"/>
    <property type="evidence" value="ECO:0007669"/>
    <property type="project" value="InterPro"/>
</dbReference>
<dbReference type="Gene3D" id="1.10.8.430">
    <property type="entry name" value="Helical domain of apoptotic protease-activating factors"/>
    <property type="match status" value="1"/>
</dbReference>
<dbReference type="Pfam" id="PF01582">
    <property type="entry name" value="TIR"/>
    <property type="match status" value="2"/>
</dbReference>
<dbReference type="InterPro" id="IPR035897">
    <property type="entry name" value="Toll_tir_struct_dom_sf"/>
</dbReference>
<dbReference type="SUPFAM" id="SSF52540">
    <property type="entry name" value="P-loop containing nucleoside triphosphate hydrolases"/>
    <property type="match status" value="1"/>
</dbReference>
<evidence type="ECO:0000313" key="3">
    <source>
        <dbReference type="EMBL" id="KAH7403951.1"/>
    </source>
</evidence>
<feature type="domain" description="TIR" evidence="2">
    <location>
        <begin position="188"/>
        <end position="353"/>
    </location>
</feature>
<dbReference type="Gene3D" id="3.40.50.10140">
    <property type="entry name" value="Toll/interleukin-1 receptor homology (TIR) domain"/>
    <property type="match status" value="2"/>
</dbReference>
<sequence>MGSTDYNVFICHRGPDTKRNVVSVLQGMLHSKGIPCFVDYRLDEGNDVNFAIQSAIDISLVHIVILSPTFTTSSWCLDEVLQIMNIQKTMSTSNKPPRKVILVFYDVDSSMVRDMPTLNERYREKMKGWAEALEGLLNLKGFKYETKTAFEWEELDTIVSDVEDFLISRDIIPSNCDESTWKIDLRPVYGSVFICHNKQDTQRNVVSVLRGILRSRGVTCLVVDYGREETQMKFDINNAIRHSRVHVIILSKSLAASKQCLDEIVEIMNISSCKTPSEVTVLPVFYDVAPFVVRRQPEGSAYDLQNVKGSTDEERKRWAKALYDLSCLKGFEFFTDRQTTYQWEELNKIASKVEAFLNKEAISYADQQKCENLYQEKLNEVSKVLKSEDFNSKDVFFLGVYERNKPRFAELILHKFRGQFDAFCFLSNAMVEGSDSDSLVRKLYSDLIRKPKQELLPLNDVKRTYRSYYQQLLRNKRCFVVFSFIANNIDDMKPSLQVVRENLKNKSLVVFVSRFQHLLQKVLKIDKFISLSLLDDNRGIVTICYGNKRDINEAFIDHLQETFSMVGLDVHLESKERFSIDSTSLQKSEVVLCIVSQSFSIGEFEGILLNAAPHRPRVLYVLYGPHCTSESTSKSCFNIRVNFEESELKKAEFQMMVNEVLQTLKERREEMKEITDFPVGLTKRVNDMWAQMSNYLYSSNNAPQCFGLLGMGGVGKTTTAMSIYNKIRNQFEGSFFCLNTSARVAADASRLVSLQREMLQSLLSEKQYQDGRIRSAAHEEAFLSSYRMDPTEKHDQGGRIQSAACHGEARLSACRMDLTNDDEVHEKALLSSKLRGINALVVLDDVDSIAQLEVLYNPICSSLGANSLVLITSRNRKILEHAQSRHIFDIEELSEESSQRLFNWHAFLKPEAPPHLKEVSESVIGACKGLPLSLKVMGAHLYYESDKRYWDESLHFLRTNEKDIFSVLRRSLDRVESDQRDAFLDISCFLVGENDVVSCAYLEGAYGRGWTHLKDLNSRCLLTLEREEGKWLCDTKDRIIGMHDQLRDMGRHVVRKEERNRAWDAESAKLLLKVRCLCFLIQNMNVCPVDRNFFNWFLWNTAKRMRLRVLHCVAFQ</sequence>
<evidence type="ECO:0000259" key="2">
    <source>
        <dbReference type="PROSITE" id="PS50104"/>
    </source>
</evidence>
<reference evidence="3" key="1">
    <citation type="submission" date="2021-08" db="EMBL/GenBank/DDBJ databases">
        <title>WGS assembly of Ceratopteris richardii.</title>
        <authorList>
            <person name="Marchant D.B."/>
            <person name="Chen G."/>
            <person name="Jenkins J."/>
            <person name="Shu S."/>
            <person name="Leebens-Mack J."/>
            <person name="Grimwood J."/>
            <person name="Schmutz J."/>
            <person name="Soltis P."/>
            <person name="Soltis D."/>
            <person name="Chen Z.-H."/>
        </authorList>
    </citation>
    <scope>NUCLEOTIDE SEQUENCE</scope>
    <source>
        <strain evidence="3">Whitten #5841</strain>
        <tissue evidence="3">Leaf</tissue>
    </source>
</reference>
<dbReference type="SMART" id="SM00255">
    <property type="entry name" value="TIR"/>
    <property type="match status" value="2"/>
</dbReference>